<accession>A0ABY1BCN4</accession>
<dbReference type="Proteomes" id="UP000198512">
    <property type="component" value="Unassembled WGS sequence"/>
</dbReference>
<sequence length="37" mass="3958">MFDGVRLAEIVRARQGGETVAVDIDDLITEAEAGIRA</sequence>
<evidence type="ECO:0000313" key="2">
    <source>
        <dbReference type="Proteomes" id="UP000198512"/>
    </source>
</evidence>
<dbReference type="EMBL" id="FOFP01000007">
    <property type="protein sequence ID" value="SEQ55222.1"/>
    <property type="molecule type" value="Genomic_DNA"/>
</dbReference>
<reference evidence="1 2" key="1">
    <citation type="submission" date="2016-10" db="EMBL/GenBank/DDBJ databases">
        <authorList>
            <person name="Varghese N."/>
            <person name="Submissions S."/>
        </authorList>
    </citation>
    <scope>NUCLEOTIDE SEQUENCE [LARGE SCALE GENOMIC DNA]</scope>
    <source>
        <strain evidence="1 2">CIP 109853</strain>
    </source>
</reference>
<name>A0ABY1BCN4_9PSED</name>
<organism evidence="1 2">
    <name type="scientific">Pseudomonas cuatrocienegasensis</name>
    <dbReference type="NCBI Taxonomy" id="543360"/>
    <lineage>
        <taxon>Bacteria</taxon>
        <taxon>Pseudomonadati</taxon>
        <taxon>Pseudomonadota</taxon>
        <taxon>Gammaproteobacteria</taxon>
        <taxon>Pseudomonadales</taxon>
        <taxon>Pseudomonadaceae</taxon>
        <taxon>Pseudomonas</taxon>
    </lineage>
</organism>
<gene>
    <name evidence="1" type="ORF">SAMN05216600_10734</name>
</gene>
<proteinExistence type="predicted"/>
<keyword evidence="2" id="KW-1185">Reference proteome</keyword>
<protein>
    <submittedName>
        <fullName evidence="1">Antitoxin StbD</fullName>
    </submittedName>
</protein>
<comment type="caution">
    <text evidence="1">The sequence shown here is derived from an EMBL/GenBank/DDBJ whole genome shotgun (WGS) entry which is preliminary data.</text>
</comment>
<evidence type="ECO:0000313" key="1">
    <source>
        <dbReference type="EMBL" id="SEQ55222.1"/>
    </source>
</evidence>